<keyword evidence="6 7" id="KW-0472">Membrane</keyword>
<protein>
    <submittedName>
        <fullName evidence="9">Mechanosensitive ion channel family protein</fullName>
    </submittedName>
</protein>
<evidence type="ECO:0000313" key="10">
    <source>
        <dbReference type="Proteomes" id="UP001431449"/>
    </source>
</evidence>
<keyword evidence="3" id="KW-1003">Cell membrane</keyword>
<dbReference type="InterPro" id="IPR006685">
    <property type="entry name" value="MscS_channel_2nd"/>
</dbReference>
<dbReference type="CDD" id="cd00038">
    <property type="entry name" value="CAP_ED"/>
    <property type="match status" value="1"/>
</dbReference>
<organism evidence="9 10">
    <name type="scientific">Pseudomarimonas salicorniae</name>
    <dbReference type="NCBI Taxonomy" id="2933270"/>
    <lineage>
        <taxon>Bacteria</taxon>
        <taxon>Pseudomonadati</taxon>
        <taxon>Pseudomonadota</taxon>
        <taxon>Gammaproteobacteria</taxon>
        <taxon>Lysobacterales</taxon>
        <taxon>Lysobacteraceae</taxon>
        <taxon>Pseudomarimonas</taxon>
    </lineage>
</organism>
<dbReference type="Pfam" id="PF00924">
    <property type="entry name" value="MS_channel_2nd"/>
    <property type="match status" value="1"/>
</dbReference>
<feature type="transmembrane region" description="Helical" evidence="7">
    <location>
        <begin position="6"/>
        <end position="26"/>
    </location>
</feature>
<feature type="transmembrane region" description="Helical" evidence="7">
    <location>
        <begin position="63"/>
        <end position="82"/>
    </location>
</feature>
<evidence type="ECO:0000256" key="4">
    <source>
        <dbReference type="ARBA" id="ARBA00022692"/>
    </source>
</evidence>
<dbReference type="Gene3D" id="1.10.287.1260">
    <property type="match status" value="1"/>
</dbReference>
<dbReference type="Gene3D" id="2.60.120.10">
    <property type="entry name" value="Jelly Rolls"/>
    <property type="match status" value="1"/>
</dbReference>
<dbReference type="PANTHER" id="PTHR30566">
    <property type="entry name" value="YNAI-RELATED MECHANOSENSITIVE ION CHANNEL"/>
    <property type="match status" value="1"/>
</dbReference>
<dbReference type="Pfam" id="PF00027">
    <property type="entry name" value="cNMP_binding"/>
    <property type="match status" value="1"/>
</dbReference>
<evidence type="ECO:0000256" key="5">
    <source>
        <dbReference type="ARBA" id="ARBA00022989"/>
    </source>
</evidence>
<evidence type="ECO:0000259" key="8">
    <source>
        <dbReference type="PROSITE" id="PS50042"/>
    </source>
</evidence>
<dbReference type="RefSeq" id="WP_248204204.1">
    <property type="nucleotide sequence ID" value="NZ_JALNMH010000001.1"/>
</dbReference>
<dbReference type="PANTHER" id="PTHR30566:SF5">
    <property type="entry name" value="MECHANOSENSITIVE ION CHANNEL PROTEIN 1, MITOCHONDRIAL-RELATED"/>
    <property type="match status" value="1"/>
</dbReference>
<dbReference type="SUPFAM" id="SSF51206">
    <property type="entry name" value="cAMP-binding domain-like"/>
    <property type="match status" value="1"/>
</dbReference>
<dbReference type="InterPro" id="IPR011066">
    <property type="entry name" value="MscS_channel_C_sf"/>
</dbReference>
<dbReference type="InterPro" id="IPR018490">
    <property type="entry name" value="cNMP-bd_dom_sf"/>
</dbReference>
<dbReference type="InterPro" id="IPR010920">
    <property type="entry name" value="LSM_dom_sf"/>
</dbReference>
<evidence type="ECO:0000256" key="2">
    <source>
        <dbReference type="ARBA" id="ARBA00004651"/>
    </source>
</evidence>
<sequence length="501" mass="55258">MAGWLWQEEVLVGAAIALALGLGLLALKPPDRAGIRNVLVLVILFVLIDGLAALLDRAGFDRAASLCSGAALFGIGAALIRLGGNWVFRVFLPRLGFELPRIVEDLVTTALGVAWLLFWLHGIGVDLASLLTTSAVITAVLAFSMQDTLGNVLGGVVLQLDDSVKVGDWVRFGDVAGQVVDVRWRHTAVETRNRETVIIPNGWLVKNLFTVIGSRRDQRIRWRRWVWFNIEIGASPTQVQKVLEDAVRGADIPNVVPDPAPSAVLMEVGHGFARWALRYWIEDPRPDDPTDSEVRMHALAALARHRIALAVVREERLVIKENDARRAAQRADDQARRLRALGEIELFSVLSDEEREEVADALIESPFVHGDTITRQGAVAHFLYLLVDGEADVWTEAHGRRQHVVTLKSGSVVGEMGLMTGEPRRATVTARSDVLCYRLEKGALQRILNARPDLAEELSRIISRRSSELDSRAEAGAPGERRPVSAQEAIRSRIRSFFGLD</sequence>
<proteinExistence type="predicted"/>
<dbReference type="PROSITE" id="PS50042">
    <property type="entry name" value="CNMP_BINDING_3"/>
    <property type="match status" value="1"/>
</dbReference>
<dbReference type="InterPro" id="IPR014710">
    <property type="entry name" value="RmlC-like_jellyroll"/>
</dbReference>
<feature type="domain" description="Cyclic nucleotide-binding" evidence="8">
    <location>
        <begin position="346"/>
        <end position="465"/>
    </location>
</feature>
<reference evidence="9" key="1">
    <citation type="submission" date="2022-04" db="EMBL/GenBank/DDBJ databases">
        <title>Lysobacter sp. CAU 1642 isolated from sea sand.</title>
        <authorList>
            <person name="Kim W."/>
        </authorList>
    </citation>
    <scope>NUCLEOTIDE SEQUENCE</scope>
    <source>
        <strain evidence="9">CAU 1642</strain>
    </source>
</reference>
<dbReference type="InterPro" id="IPR023408">
    <property type="entry name" value="MscS_beta-dom_sf"/>
</dbReference>
<keyword evidence="4 7" id="KW-0812">Transmembrane</keyword>
<name>A0ABT0GCV1_9GAMM</name>
<dbReference type="SUPFAM" id="SSF50182">
    <property type="entry name" value="Sm-like ribonucleoproteins"/>
    <property type="match status" value="1"/>
</dbReference>
<dbReference type="EMBL" id="JALNMH010000001">
    <property type="protein sequence ID" value="MCK7592187.1"/>
    <property type="molecule type" value="Genomic_DNA"/>
</dbReference>
<evidence type="ECO:0000256" key="3">
    <source>
        <dbReference type="ARBA" id="ARBA00022475"/>
    </source>
</evidence>
<accession>A0ABT0GCV1</accession>
<keyword evidence="10" id="KW-1185">Reference proteome</keyword>
<dbReference type="InterPro" id="IPR000595">
    <property type="entry name" value="cNMP-bd_dom"/>
</dbReference>
<keyword evidence="5 7" id="KW-1133">Transmembrane helix</keyword>
<evidence type="ECO:0000256" key="7">
    <source>
        <dbReference type="SAM" id="Phobius"/>
    </source>
</evidence>
<evidence type="ECO:0000313" key="9">
    <source>
        <dbReference type="EMBL" id="MCK7592187.1"/>
    </source>
</evidence>
<dbReference type="SUPFAM" id="SSF82689">
    <property type="entry name" value="Mechanosensitive channel protein MscS (YggB), C-terminal domain"/>
    <property type="match status" value="1"/>
</dbReference>
<comment type="subcellular location">
    <subcellularLocation>
        <location evidence="2">Cell membrane</location>
        <topology evidence="2">Multi-pass membrane protein</topology>
    </subcellularLocation>
    <subcellularLocation>
        <location evidence="1">Cytoplasm</location>
    </subcellularLocation>
</comment>
<evidence type="ECO:0000256" key="6">
    <source>
        <dbReference type="ARBA" id="ARBA00023136"/>
    </source>
</evidence>
<comment type="caution">
    <text evidence="9">The sequence shown here is derived from an EMBL/GenBank/DDBJ whole genome shotgun (WGS) entry which is preliminary data.</text>
</comment>
<gene>
    <name evidence="9" type="ORF">M0G41_00720</name>
</gene>
<feature type="transmembrane region" description="Helical" evidence="7">
    <location>
        <begin position="38"/>
        <end position="57"/>
    </location>
</feature>
<dbReference type="Gene3D" id="2.30.30.60">
    <property type="match status" value="1"/>
</dbReference>
<dbReference type="SMART" id="SM00100">
    <property type="entry name" value="cNMP"/>
    <property type="match status" value="1"/>
</dbReference>
<dbReference type="Proteomes" id="UP001431449">
    <property type="component" value="Unassembled WGS sequence"/>
</dbReference>
<evidence type="ECO:0000256" key="1">
    <source>
        <dbReference type="ARBA" id="ARBA00004496"/>
    </source>
</evidence>